<keyword evidence="1" id="KW-1133">Transmembrane helix</keyword>
<organism evidence="2 3">
    <name type="scientific">Pegethrix bostrychoides GSE-TBD4-15B</name>
    <dbReference type="NCBI Taxonomy" id="2839662"/>
    <lineage>
        <taxon>Bacteria</taxon>
        <taxon>Bacillati</taxon>
        <taxon>Cyanobacteriota</taxon>
        <taxon>Cyanophyceae</taxon>
        <taxon>Oculatellales</taxon>
        <taxon>Oculatellaceae</taxon>
        <taxon>Pegethrix</taxon>
    </lineage>
</organism>
<proteinExistence type="predicted"/>
<protein>
    <submittedName>
        <fullName evidence="2">Prepilin-type N-terminal cleavage/methylation domain-containing protein</fullName>
    </submittedName>
</protein>
<dbReference type="NCBIfam" id="TIGR02532">
    <property type="entry name" value="IV_pilin_GFxxxE"/>
    <property type="match status" value="1"/>
</dbReference>
<feature type="transmembrane region" description="Helical" evidence="1">
    <location>
        <begin position="30"/>
        <end position="52"/>
    </location>
</feature>
<evidence type="ECO:0000256" key="1">
    <source>
        <dbReference type="SAM" id="Phobius"/>
    </source>
</evidence>
<dbReference type="PROSITE" id="PS00409">
    <property type="entry name" value="PROKAR_NTER_METHYL"/>
    <property type="match status" value="1"/>
</dbReference>
<keyword evidence="1" id="KW-0812">Transmembrane</keyword>
<dbReference type="InterPro" id="IPR045584">
    <property type="entry name" value="Pilin-like"/>
</dbReference>
<accession>A0A951U506</accession>
<name>A0A951U506_9CYAN</name>
<reference evidence="2" key="2">
    <citation type="journal article" date="2022" name="Microbiol. Resour. Announc.">
        <title>Metagenome Sequencing to Explore Phylogenomics of Terrestrial Cyanobacteria.</title>
        <authorList>
            <person name="Ward R.D."/>
            <person name="Stajich J.E."/>
            <person name="Johansen J.R."/>
            <person name="Huntemann M."/>
            <person name="Clum A."/>
            <person name="Foster B."/>
            <person name="Foster B."/>
            <person name="Roux S."/>
            <person name="Palaniappan K."/>
            <person name="Varghese N."/>
            <person name="Mukherjee S."/>
            <person name="Reddy T.B.K."/>
            <person name="Daum C."/>
            <person name="Copeland A."/>
            <person name="Chen I.A."/>
            <person name="Ivanova N.N."/>
            <person name="Kyrpides N.C."/>
            <person name="Shapiro N."/>
            <person name="Eloe-Fadrosh E.A."/>
            <person name="Pietrasiak N."/>
        </authorList>
    </citation>
    <scope>NUCLEOTIDE SEQUENCE</scope>
    <source>
        <strain evidence="2">GSE-TBD4-15B</strain>
    </source>
</reference>
<reference evidence="2" key="1">
    <citation type="submission" date="2021-05" db="EMBL/GenBank/DDBJ databases">
        <authorList>
            <person name="Pietrasiak N."/>
            <person name="Ward R."/>
            <person name="Stajich J.E."/>
            <person name="Kurbessoian T."/>
        </authorList>
    </citation>
    <scope>NUCLEOTIDE SEQUENCE</scope>
    <source>
        <strain evidence="2">GSE-TBD4-15B</strain>
    </source>
</reference>
<keyword evidence="1" id="KW-0472">Membrane</keyword>
<evidence type="ECO:0000313" key="3">
    <source>
        <dbReference type="Proteomes" id="UP000707356"/>
    </source>
</evidence>
<evidence type="ECO:0000313" key="2">
    <source>
        <dbReference type="EMBL" id="MBW4466036.1"/>
    </source>
</evidence>
<dbReference type="AlphaFoldDB" id="A0A951U506"/>
<dbReference type="InterPro" id="IPR012902">
    <property type="entry name" value="N_methyl_site"/>
</dbReference>
<dbReference type="Gene3D" id="3.30.700.10">
    <property type="entry name" value="Glycoprotein, Type 4 Pilin"/>
    <property type="match status" value="1"/>
</dbReference>
<dbReference type="EMBL" id="JAHHHV010000065">
    <property type="protein sequence ID" value="MBW4466036.1"/>
    <property type="molecule type" value="Genomic_DNA"/>
</dbReference>
<comment type="caution">
    <text evidence="2">The sequence shown here is derived from an EMBL/GenBank/DDBJ whole genome shotgun (WGS) entry which is preliminary data.</text>
</comment>
<dbReference type="Pfam" id="PF07963">
    <property type="entry name" value="N_methyl"/>
    <property type="match status" value="1"/>
</dbReference>
<dbReference type="Proteomes" id="UP000707356">
    <property type="component" value="Unassembled WGS sequence"/>
</dbReference>
<gene>
    <name evidence="2" type="ORF">KME07_11430</name>
</gene>
<sequence length="354" mass="38035">MAKSLLSRLQKTFLKSQHHKTRRSMQGFTLVELLVVTAIAGGIVAGLSFIVIQMMTSDQREASRAETQREMQMALDYMAAELRESVYTYPGTYLENSRSNLNTTNKPFADYLPASVSSNGAVPVLAFWKLQTFPEAVKQKCASSTATIDGVACLNGQSYALVVYSLAPKAANSVWKGQSRITRYVLSQFDASGNLTVGYVDPGENRNFATWPWANPTSGVRNLQAARPTGQAFTLVDFVSFDASLTTEVSQTGFCPAGGATGTTTAGSYDISPKTAPQGVRSFYACVFSQTATTGTSAGQADPTQYRDVLLFLRGSAVGRPGVQGAGRNDQDVLPTVQTRVLNRSVLGRSPIGE</sequence>
<dbReference type="SUPFAM" id="SSF54523">
    <property type="entry name" value="Pili subunits"/>
    <property type="match status" value="1"/>
</dbReference>